<evidence type="ECO:0000313" key="3">
    <source>
        <dbReference type="EMBL" id="GBE88472.1"/>
    </source>
</evidence>
<keyword evidence="2" id="KW-0472">Membrane</keyword>
<accession>A0A401H256</accession>
<feature type="region of interest" description="Disordered" evidence="1">
    <location>
        <begin position="344"/>
        <end position="378"/>
    </location>
</feature>
<gene>
    <name evidence="3" type="ORF">SCP_1302880</name>
</gene>
<evidence type="ECO:0000313" key="4">
    <source>
        <dbReference type="Proteomes" id="UP000287166"/>
    </source>
</evidence>
<feature type="transmembrane region" description="Helical" evidence="2">
    <location>
        <begin position="642"/>
        <end position="667"/>
    </location>
</feature>
<proteinExistence type="predicted"/>
<dbReference type="EMBL" id="BFAD01000013">
    <property type="protein sequence ID" value="GBE88472.1"/>
    <property type="molecule type" value="Genomic_DNA"/>
</dbReference>
<protein>
    <submittedName>
        <fullName evidence="3">Uncharacterized protein</fullName>
    </submittedName>
</protein>
<feature type="compositionally biased region" description="Polar residues" evidence="1">
    <location>
        <begin position="366"/>
        <end position="377"/>
    </location>
</feature>
<evidence type="ECO:0000256" key="1">
    <source>
        <dbReference type="SAM" id="MobiDB-lite"/>
    </source>
</evidence>
<dbReference type="STRING" id="139825.A0A401H256"/>
<feature type="region of interest" description="Disordered" evidence="1">
    <location>
        <begin position="707"/>
        <end position="728"/>
    </location>
</feature>
<evidence type="ECO:0000256" key="2">
    <source>
        <dbReference type="SAM" id="Phobius"/>
    </source>
</evidence>
<keyword evidence="2" id="KW-1133">Transmembrane helix</keyword>
<keyword evidence="4" id="KW-1185">Reference proteome</keyword>
<dbReference type="RefSeq" id="XP_027619385.1">
    <property type="nucleotide sequence ID" value="XM_027763584.1"/>
</dbReference>
<feature type="region of interest" description="Disordered" evidence="1">
    <location>
        <begin position="304"/>
        <end position="324"/>
    </location>
</feature>
<comment type="caution">
    <text evidence="3">The sequence shown here is derived from an EMBL/GenBank/DDBJ whole genome shotgun (WGS) entry which is preliminary data.</text>
</comment>
<keyword evidence="2" id="KW-0812">Transmembrane</keyword>
<dbReference type="GeneID" id="38785389"/>
<name>A0A401H256_9APHY</name>
<dbReference type="InParanoid" id="A0A401H256"/>
<dbReference type="AlphaFoldDB" id="A0A401H256"/>
<dbReference type="OrthoDB" id="2683861at2759"/>
<organism evidence="3 4">
    <name type="scientific">Sparassis crispa</name>
    <dbReference type="NCBI Taxonomy" id="139825"/>
    <lineage>
        <taxon>Eukaryota</taxon>
        <taxon>Fungi</taxon>
        <taxon>Dikarya</taxon>
        <taxon>Basidiomycota</taxon>
        <taxon>Agaricomycotina</taxon>
        <taxon>Agaricomycetes</taxon>
        <taxon>Polyporales</taxon>
        <taxon>Sparassidaceae</taxon>
        <taxon>Sparassis</taxon>
    </lineage>
</organism>
<dbReference type="Proteomes" id="UP000287166">
    <property type="component" value="Unassembled WGS sequence"/>
</dbReference>
<sequence length="728" mass="79446">MTQLKDWFQNHTRASTMRKGHSAVLSLKQKVKRKPENWQAYMLTYWDRLKDDWDATFSCDALDFPPNTIITNSMKFSHHCVYAKSRYEAMQDDPEVKKTIQEYHEEFDESNTHARLLQQNIDALRHTVEMTLDEIQRQMGMVGIFLVGGPEPRRGGDLRCDQMGTHTKTYKKNFMQHLSSFDEDVSKPFGQYLELSFPLQAHREVVLPTPITANASTPVVFISQDESATAMSNVNSDAGGLVSKSASSSTSMVVATATSTSSRMGNSASASVSVNPSVVSSISASASVSMLTSVSASDGQVTASATISSPAPSPHRSSPLPSLPATPILCNLSAEHGFELPMQQRRKGGLQKQQVKGLPASRRSSRLTSDIEPTSSEAKGLIGQPVDFIPAHDPAPIVDPVPVHFPAPVLDPVPAHVPVMHIDPVPAHDPAPVVDPVPAHVPAVHIDPVPTHVPAPVLDPVPAHVPAMRVDPVPAHLSAPVGLVLAHAPSVHVDSVSASVLAQVPALVVDPIPVFVVNPVPARAPAVLNDDMLPPWLQKALGHLRTLKGVSGWEDILVLLVMLEHRSGYPKKKARYSKDIYKYRPDALSAWMGYGRKFNSLPHGMGKASEMRVGFHEWWAALQPATRAASEWPFSQDRDALWGTWGTIAQAGDLGFFLIVMYLWWWASVLDNDNKQRQFSEALSDVRWMLEGIVQDLEAGASDITAGSISSKRKSETPPACAAKRAKQ</sequence>
<reference evidence="3 4" key="1">
    <citation type="journal article" date="2018" name="Sci. Rep.">
        <title>Genome sequence of the cauliflower mushroom Sparassis crispa (Hanabiratake) and its association with beneficial usage.</title>
        <authorList>
            <person name="Kiyama R."/>
            <person name="Furutani Y."/>
            <person name="Kawaguchi K."/>
            <person name="Nakanishi T."/>
        </authorList>
    </citation>
    <scope>NUCLEOTIDE SEQUENCE [LARGE SCALE GENOMIC DNA]</scope>
</reference>